<dbReference type="PRINTS" id="PR00081">
    <property type="entry name" value="GDHRDH"/>
</dbReference>
<evidence type="ECO:0000313" key="4">
    <source>
        <dbReference type="Proteomes" id="UP000236725"/>
    </source>
</evidence>
<dbReference type="AlphaFoldDB" id="A0A8G2BVM0"/>
<keyword evidence="2" id="KW-0560">Oxidoreductase</keyword>
<name>A0A8G2BVM0_9BACT</name>
<evidence type="ECO:0000256" key="1">
    <source>
        <dbReference type="ARBA" id="ARBA00006484"/>
    </source>
</evidence>
<dbReference type="PANTHER" id="PTHR43639">
    <property type="entry name" value="OXIDOREDUCTASE, SHORT-CHAIN DEHYDROGENASE/REDUCTASE FAMILY (AFU_ORTHOLOGUE AFUA_5G02870)"/>
    <property type="match status" value="1"/>
</dbReference>
<dbReference type="RefSeq" id="WP_103982960.1">
    <property type="nucleotide sequence ID" value="NZ_FNVS01000006.1"/>
</dbReference>
<organism evidence="3 4">
    <name type="scientific">Parabacteroides chinchillae</name>
    <dbReference type="NCBI Taxonomy" id="871327"/>
    <lineage>
        <taxon>Bacteria</taxon>
        <taxon>Pseudomonadati</taxon>
        <taxon>Bacteroidota</taxon>
        <taxon>Bacteroidia</taxon>
        <taxon>Bacteroidales</taxon>
        <taxon>Tannerellaceae</taxon>
        <taxon>Parabacteroides</taxon>
    </lineage>
</organism>
<reference evidence="3 4" key="1">
    <citation type="submission" date="2016-10" db="EMBL/GenBank/DDBJ databases">
        <authorList>
            <person name="Varghese N."/>
            <person name="Submissions S."/>
        </authorList>
    </citation>
    <scope>NUCLEOTIDE SEQUENCE [LARGE SCALE GENOMIC DNA]</scope>
    <source>
        <strain evidence="3 4">DSM 29073</strain>
    </source>
</reference>
<dbReference type="InterPro" id="IPR002347">
    <property type="entry name" value="SDR_fam"/>
</dbReference>
<proteinExistence type="inferred from homology"/>
<accession>A0A8G2BVM0</accession>
<gene>
    <name evidence="3" type="ORF">SAMN05444001_10649</name>
</gene>
<dbReference type="Pfam" id="PF13561">
    <property type="entry name" value="adh_short_C2"/>
    <property type="match status" value="1"/>
</dbReference>
<evidence type="ECO:0000256" key="2">
    <source>
        <dbReference type="ARBA" id="ARBA00023002"/>
    </source>
</evidence>
<dbReference type="CDD" id="cd05233">
    <property type="entry name" value="SDR_c"/>
    <property type="match status" value="1"/>
</dbReference>
<keyword evidence="4" id="KW-1185">Reference proteome</keyword>
<comment type="similarity">
    <text evidence="1">Belongs to the short-chain dehydrogenases/reductases (SDR) family.</text>
</comment>
<sequence>MEKYALITGGTKGIGKAVASCLAKSGYNLLLTYASDCIKAAQVCEELSAIYDVKVSSLKADISDCNSIESIYLYLTDQSIRLDAIVFNAGMTCRDPFEELSVPEWERVFFANIHFPVFLLQRIVGLMNKRGSIVFTGSLMGIEPHSVSLAYGVTKSAIHALVKNLVKFLAPYDLRINAVAPGFVDTEWQKTKPVKIRRNIENKIALGRFCDPDELAEVYKMLIENSYFNGEIVVVDGGYSYK</sequence>
<dbReference type="Gene3D" id="3.40.50.720">
    <property type="entry name" value="NAD(P)-binding Rossmann-like Domain"/>
    <property type="match status" value="1"/>
</dbReference>
<evidence type="ECO:0000313" key="3">
    <source>
        <dbReference type="EMBL" id="SEF75296.1"/>
    </source>
</evidence>
<dbReference type="PANTHER" id="PTHR43639:SF1">
    <property type="entry name" value="SHORT-CHAIN DEHYDROGENASE_REDUCTASE FAMILY PROTEIN"/>
    <property type="match status" value="1"/>
</dbReference>
<dbReference type="EMBL" id="FNVS01000006">
    <property type="protein sequence ID" value="SEF75296.1"/>
    <property type="molecule type" value="Genomic_DNA"/>
</dbReference>
<protein>
    <submittedName>
        <fullName evidence="3">3-oxoacyl-[acyl-carrier protein] reductase</fullName>
    </submittedName>
</protein>
<dbReference type="SUPFAM" id="SSF51735">
    <property type="entry name" value="NAD(P)-binding Rossmann-fold domains"/>
    <property type="match status" value="1"/>
</dbReference>
<dbReference type="GO" id="GO:0016491">
    <property type="term" value="F:oxidoreductase activity"/>
    <property type="evidence" value="ECO:0007669"/>
    <property type="project" value="UniProtKB-KW"/>
</dbReference>
<dbReference type="InterPro" id="IPR036291">
    <property type="entry name" value="NAD(P)-bd_dom_sf"/>
</dbReference>
<dbReference type="Proteomes" id="UP000236725">
    <property type="component" value="Unassembled WGS sequence"/>
</dbReference>
<comment type="caution">
    <text evidence="3">The sequence shown here is derived from an EMBL/GenBank/DDBJ whole genome shotgun (WGS) entry which is preliminary data.</text>
</comment>